<feature type="compositionally biased region" description="Basic and acidic residues" evidence="1">
    <location>
        <begin position="120"/>
        <end position="129"/>
    </location>
</feature>
<feature type="non-terminal residue" evidence="2">
    <location>
        <position position="1"/>
    </location>
</feature>
<feature type="compositionally biased region" description="Basic residues" evidence="1">
    <location>
        <begin position="208"/>
        <end position="217"/>
    </location>
</feature>
<reference evidence="2" key="1">
    <citation type="submission" date="2020-02" db="EMBL/GenBank/DDBJ databases">
        <authorList>
            <person name="Meier V. D."/>
        </authorList>
    </citation>
    <scope>NUCLEOTIDE SEQUENCE</scope>
    <source>
        <strain evidence="2">AVDCRST_MAG40</strain>
    </source>
</reference>
<organism evidence="2">
    <name type="scientific">uncultured Gemmatimonadaceae bacterium</name>
    <dbReference type="NCBI Taxonomy" id="246130"/>
    <lineage>
        <taxon>Bacteria</taxon>
        <taxon>Pseudomonadati</taxon>
        <taxon>Gemmatimonadota</taxon>
        <taxon>Gemmatimonadia</taxon>
        <taxon>Gemmatimonadales</taxon>
        <taxon>Gemmatimonadaceae</taxon>
        <taxon>environmental samples</taxon>
    </lineage>
</organism>
<protein>
    <submittedName>
        <fullName evidence="2">Uncharacterized protein</fullName>
    </submittedName>
</protein>
<evidence type="ECO:0000256" key="1">
    <source>
        <dbReference type="SAM" id="MobiDB-lite"/>
    </source>
</evidence>
<sequence length="235" mass="24634">RRGRPEPPPRAPAAPGARRIRGRGALDPAARAPRLARHAALERDAGAGRAVVRRRAPARLEPGVGAARDRALRRLGRRGGGVHARVPLVAGPRRGRGGRGLPGSGAGRGGAPVVALPDPPPRERGERLLHRLRGRGRRGRVAPAQAHHRAPRPPPRAAPRGGRAPRRPGRAGQGRPGRPARAALRPSHRRLGGRGGGHLRAVLARGAPGRRRPARGRRGGDAEARTGGAVRAETL</sequence>
<feature type="non-terminal residue" evidence="2">
    <location>
        <position position="235"/>
    </location>
</feature>
<dbReference type="EMBL" id="CADCTX010000792">
    <property type="protein sequence ID" value="CAA9350535.1"/>
    <property type="molecule type" value="Genomic_DNA"/>
</dbReference>
<name>A0A6J4M5I8_9BACT</name>
<feature type="region of interest" description="Disordered" evidence="1">
    <location>
        <begin position="1"/>
        <end position="235"/>
    </location>
</feature>
<proteinExistence type="predicted"/>
<feature type="compositionally biased region" description="Basic residues" evidence="1">
    <location>
        <begin position="130"/>
        <end position="151"/>
    </location>
</feature>
<feature type="compositionally biased region" description="Low complexity" evidence="1">
    <location>
        <begin position="83"/>
        <end position="92"/>
    </location>
</feature>
<feature type="compositionally biased region" description="Gly residues" evidence="1">
    <location>
        <begin position="98"/>
        <end position="110"/>
    </location>
</feature>
<dbReference type="AlphaFoldDB" id="A0A6J4M5I8"/>
<feature type="compositionally biased region" description="Low complexity" evidence="1">
    <location>
        <begin position="13"/>
        <end position="33"/>
    </location>
</feature>
<gene>
    <name evidence="2" type="ORF">AVDCRST_MAG40-2873</name>
</gene>
<accession>A0A6J4M5I8</accession>
<evidence type="ECO:0000313" key="2">
    <source>
        <dbReference type="EMBL" id="CAA9350535.1"/>
    </source>
</evidence>